<evidence type="ECO:0000313" key="2">
    <source>
        <dbReference type="Proteomes" id="UP001165960"/>
    </source>
</evidence>
<dbReference type="Proteomes" id="UP001165960">
    <property type="component" value="Unassembled WGS sequence"/>
</dbReference>
<protein>
    <submittedName>
        <fullName evidence="1">Uncharacterized protein</fullName>
    </submittedName>
</protein>
<proteinExistence type="predicted"/>
<reference evidence="1" key="1">
    <citation type="submission" date="2022-04" db="EMBL/GenBank/DDBJ databases">
        <title>Genome of the entomopathogenic fungus Entomophthora muscae.</title>
        <authorList>
            <person name="Elya C."/>
            <person name="Lovett B.R."/>
            <person name="Lee E."/>
            <person name="Macias A.M."/>
            <person name="Hajek A.E."/>
            <person name="De Bivort B.L."/>
            <person name="Kasson M.T."/>
            <person name="De Fine Licht H.H."/>
            <person name="Stajich J.E."/>
        </authorList>
    </citation>
    <scope>NUCLEOTIDE SEQUENCE</scope>
    <source>
        <strain evidence="1">Berkeley</strain>
    </source>
</reference>
<name>A0ACC2S0A0_9FUNG</name>
<organism evidence="1 2">
    <name type="scientific">Entomophthora muscae</name>
    <dbReference type="NCBI Taxonomy" id="34485"/>
    <lineage>
        <taxon>Eukaryota</taxon>
        <taxon>Fungi</taxon>
        <taxon>Fungi incertae sedis</taxon>
        <taxon>Zoopagomycota</taxon>
        <taxon>Entomophthoromycotina</taxon>
        <taxon>Entomophthoromycetes</taxon>
        <taxon>Entomophthorales</taxon>
        <taxon>Entomophthoraceae</taxon>
        <taxon>Entomophthora</taxon>
    </lineage>
</organism>
<dbReference type="EMBL" id="QTSX02006392">
    <property type="protein sequence ID" value="KAJ9055709.1"/>
    <property type="molecule type" value="Genomic_DNA"/>
</dbReference>
<comment type="caution">
    <text evidence="1">The sequence shown here is derived from an EMBL/GenBank/DDBJ whole genome shotgun (WGS) entry which is preliminary data.</text>
</comment>
<sequence length="357" mass="40059">MPCINTGSVASSAAFMSSTIISSLAELQKETTLSSEFNSYCCNDPWPCGGTILKSIEVRGFHRPKTFKKIINLFKRNTNQCYSLPNTEIGQVFSLRCIKQLEMVWLNVDFSGLCAGSQACFFKNLNPHLITELYMINVTPCKEIVGIISLSFFSLKVYQVGIQSSKVKSIYLPAIQSLKSIKLFSLDNPRTYPALKLTESISESVTHLDIGPFMLRKTTSIHPLGLHLNHLLVSTCVDLQVLNLHFPNITSLTFTTDGHFQASPSIPNHSVRCLNIFRLSHADIPFWRWLQTSFPRLLALNLFSVSGIKFTFPPDEVTLPSLKELFYSHAISTYFLKSVHRLAPNAQIFADGEASYF</sequence>
<keyword evidence="2" id="KW-1185">Reference proteome</keyword>
<accession>A0ACC2S0A0</accession>
<gene>
    <name evidence="1" type="ORF">DSO57_1001145</name>
</gene>
<evidence type="ECO:0000313" key="1">
    <source>
        <dbReference type="EMBL" id="KAJ9055709.1"/>
    </source>
</evidence>